<organism evidence="1 2">
    <name type="scientific">Variovorax rhizosphaerae</name>
    <dbReference type="NCBI Taxonomy" id="1836200"/>
    <lineage>
        <taxon>Bacteria</taxon>
        <taxon>Pseudomonadati</taxon>
        <taxon>Pseudomonadota</taxon>
        <taxon>Betaproteobacteria</taxon>
        <taxon>Burkholderiales</taxon>
        <taxon>Comamonadaceae</taxon>
        <taxon>Variovorax</taxon>
    </lineage>
</organism>
<comment type="caution">
    <text evidence="1">The sequence shown here is derived from an EMBL/GenBank/DDBJ whole genome shotgun (WGS) entry which is preliminary data.</text>
</comment>
<dbReference type="Proteomes" id="UP001385892">
    <property type="component" value="Unassembled WGS sequence"/>
</dbReference>
<reference evidence="1 2" key="1">
    <citation type="submission" date="2024-03" db="EMBL/GenBank/DDBJ databases">
        <title>Novel species of the genus Variovorax.</title>
        <authorList>
            <person name="Liu Q."/>
            <person name="Xin Y.-H."/>
        </authorList>
    </citation>
    <scope>NUCLEOTIDE SEQUENCE [LARGE SCALE GENOMIC DNA]</scope>
    <source>
        <strain evidence="1 2">KACC 18900</strain>
    </source>
</reference>
<dbReference type="EMBL" id="JBBKZT010000005">
    <property type="protein sequence ID" value="MEJ8847501.1"/>
    <property type="molecule type" value="Genomic_DNA"/>
</dbReference>
<evidence type="ECO:0000313" key="1">
    <source>
        <dbReference type="EMBL" id="MEJ8847501.1"/>
    </source>
</evidence>
<evidence type="ECO:0000313" key="2">
    <source>
        <dbReference type="Proteomes" id="UP001385892"/>
    </source>
</evidence>
<accession>A0ABU8WJ53</accession>
<sequence length="48" mass="5653">MSEKDPYLLGYRQAEQERLERQALELASESEWLFDQIGVSEGWRVATH</sequence>
<protein>
    <submittedName>
        <fullName evidence="1">Uncharacterized protein</fullName>
    </submittedName>
</protein>
<proteinExistence type="predicted"/>
<dbReference type="RefSeq" id="WP_340342631.1">
    <property type="nucleotide sequence ID" value="NZ_JBBKZT010000005.1"/>
</dbReference>
<keyword evidence="2" id="KW-1185">Reference proteome</keyword>
<name>A0ABU8WJ53_9BURK</name>
<gene>
    <name evidence="1" type="ORF">WKW82_12655</name>
</gene>